<keyword evidence="1 2" id="KW-0238">DNA-binding</keyword>
<evidence type="ECO:0000256" key="1">
    <source>
        <dbReference type="ARBA" id="ARBA00023125"/>
    </source>
</evidence>
<keyword evidence="5" id="KW-1185">Reference proteome</keyword>
<organism evidence="4 5">
    <name type="scientific">Acrocarpospora corrugata</name>
    <dbReference type="NCBI Taxonomy" id="35763"/>
    <lineage>
        <taxon>Bacteria</taxon>
        <taxon>Bacillati</taxon>
        <taxon>Actinomycetota</taxon>
        <taxon>Actinomycetes</taxon>
        <taxon>Streptosporangiales</taxon>
        <taxon>Streptosporangiaceae</taxon>
        <taxon>Acrocarpospora</taxon>
    </lineage>
</organism>
<accession>A0A5M3WBU3</accession>
<name>A0A5M3WBU3_9ACTN</name>
<dbReference type="GO" id="GO:0003677">
    <property type="term" value="F:DNA binding"/>
    <property type="evidence" value="ECO:0007669"/>
    <property type="project" value="UniProtKB-UniRule"/>
</dbReference>
<dbReference type="GO" id="GO:0000160">
    <property type="term" value="P:phosphorelay signal transduction system"/>
    <property type="evidence" value="ECO:0007669"/>
    <property type="project" value="InterPro"/>
</dbReference>
<dbReference type="OrthoDB" id="495620at2"/>
<dbReference type="EMBL" id="BLAD01000147">
    <property type="protein sequence ID" value="GES06306.1"/>
    <property type="molecule type" value="Genomic_DNA"/>
</dbReference>
<dbReference type="InterPro" id="IPR036388">
    <property type="entry name" value="WH-like_DNA-bd_sf"/>
</dbReference>
<dbReference type="PRINTS" id="PR00111">
    <property type="entry name" value="ABHYDROLASE"/>
</dbReference>
<dbReference type="Proteomes" id="UP000334990">
    <property type="component" value="Unassembled WGS sequence"/>
</dbReference>
<feature type="domain" description="OmpR/PhoB-type" evidence="3">
    <location>
        <begin position="3"/>
        <end position="101"/>
    </location>
</feature>
<evidence type="ECO:0000259" key="3">
    <source>
        <dbReference type="PROSITE" id="PS51755"/>
    </source>
</evidence>
<evidence type="ECO:0000313" key="5">
    <source>
        <dbReference type="Proteomes" id="UP000334990"/>
    </source>
</evidence>
<dbReference type="RefSeq" id="WP_155342213.1">
    <property type="nucleotide sequence ID" value="NZ_BAAABN010000071.1"/>
</dbReference>
<dbReference type="SMART" id="SM00862">
    <property type="entry name" value="Trans_reg_C"/>
    <property type="match status" value="1"/>
</dbReference>
<reference evidence="4 5" key="1">
    <citation type="submission" date="2019-10" db="EMBL/GenBank/DDBJ databases">
        <title>Whole genome shotgun sequence of Acrocarpospora corrugata NBRC 13972.</title>
        <authorList>
            <person name="Ichikawa N."/>
            <person name="Kimura A."/>
            <person name="Kitahashi Y."/>
            <person name="Komaki H."/>
            <person name="Oguchi A."/>
        </authorList>
    </citation>
    <scope>NUCLEOTIDE SEQUENCE [LARGE SCALE GENOMIC DNA]</scope>
    <source>
        <strain evidence="4 5">NBRC 13972</strain>
    </source>
</reference>
<gene>
    <name evidence="4" type="ORF">Acor_83750</name>
</gene>
<evidence type="ECO:0000256" key="2">
    <source>
        <dbReference type="PROSITE-ProRule" id="PRU01091"/>
    </source>
</evidence>
<dbReference type="PANTHER" id="PTHR43433">
    <property type="entry name" value="HYDROLASE, ALPHA/BETA FOLD FAMILY PROTEIN"/>
    <property type="match status" value="1"/>
</dbReference>
<dbReference type="SUPFAM" id="SSF53474">
    <property type="entry name" value="alpha/beta-Hydrolases"/>
    <property type="match status" value="1"/>
</dbReference>
<dbReference type="Gene3D" id="3.40.50.1820">
    <property type="entry name" value="alpha/beta hydrolase"/>
    <property type="match status" value="1"/>
</dbReference>
<dbReference type="InterPro" id="IPR000073">
    <property type="entry name" value="AB_hydrolase_1"/>
</dbReference>
<protein>
    <submittedName>
        <fullName evidence="4">Transcriptional regulator</fullName>
    </submittedName>
</protein>
<dbReference type="GO" id="GO:0003824">
    <property type="term" value="F:catalytic activity"/>
    <property type="evidence" value="ECO:0007669"/>
    <property type="project" value="UniProtKB-ARBA"/>
</dbReference>
<dbReference type="PANTHER" id="PTHR43433:SF8">
    <property type="entry name" value="BIFUNCTIONAL LIPASE_ADENYLATE CYCLASE LIPJ"/>
    <property type="match status" value="1"/>
</dbReference>
<comment type="caution">
    <text evidence="4">The sequence shown here is derived from an EMBL/GenBank/DDBJ whole genome shotgun (WGS) entry which is preliminary data.</text>
</comment>
<dbReference type="PROSITE" id="PS51755">
    <property type="entry name" value="OMPR_PHOB"/>
    <property type="match status" value="1"/>
</dbReference>
<dbReference type="Gene3D" id="1.10.10.10">
    <property type="entry name" value="Winged helix-like DNA-binding domain superfamily/Winged helix DNA-binding domain"/>
    <property type="match status" value="1"/>
</dbReference>
<dbReference type="SUPFAM" id="SSF46894">
    <property type="entry name" value="C-terminal effector domain of the bipartite response regulators"/>
    <property type="match status" value="1"/>
</dbReference>
<dbReference type="InterPro" id="IPR029058">
    <property type="entry name" value="AB_hydrolase_fold"/>
</dbReference>
<dbReference type="CDD" id="cd00383">
    <property type="entry name" value="trans_reg_C"/>
    <property type="match status" value="1"/>
</dbReference>
<dbReference type="Pfam" id="PF00561">
    <property type="entry name" value="Abhydrolase_1"/>
    <property type="match status" value="1"/>
</dbReference>
<evidence type="ECO:0000313" key="4">
    <source>
        <dbReference type="EMBL" id="GES06306.1"/>
    </source>
</evidence>
<dbReference type="AlphaFoldDB" id="A0A5M3WBU3"/>
<dbReference type="InterPro" id="IPR050471">
    <property type="entry name" value="AB_hydrolase"/>
</dbReference>
<feature type="DNA-binding region" description="OmpR/PhoB-type" evidence="2">
    <location>
        <begin position="3"/>
        <end position="101"/>
    </location>
</feature>
<dbReference type="Pfam" id="PF00486">
    <property type="entry name" value="Trans_reg_C"/>
    <property type="match status" value="1"/>
</dbReference>
<sequence length="415" mass="46325">MGSETYHFGQFDLDPSHGQLCCDRRPIRIKPQIFALLCYLVEHRDRVVSPRELLETVWGSEFVTRAALTTALRAVRLTIGDTGRQQRFIRTVQGRGYQFIAETTVAPTESASAAGAATTAVPIAAVETTTGARDTIRFCRTADGVRVAWAVTGAGPPLVRTANWLSQMDLERTMPMFTHWFEGLTRGRRLIRYDERGYGLSDWTMGFTLEEWIEDLDAVAGAAGLDRFPLLGVSQGGPLAVAYAARRPERVSRLILNAAYARGRIARARDAAEHDEADLDLKLTLAGWHAQDNSYQRFFGSQFFAGSPPQRWDEFTSFQKRSVSSANGAWFLEEQSRLDVSDFARRVSCPTLIVHSRDDPRVPVSQATELAQLIADSRLVLLEGRNHLLTADEPAWPRFLDELHAFLAEEEPGRG</sequence>
<dbReference type="InterPro" id="IPR001867">
    <property type="entry name" value="OmpR/PhoB-type_DNA-bd"/>
</dbReference>
<proteinExistence type="predicted"/>
<dbReference type="GO" id="GO:0006355">
    <property type="term" value="P:regulation of DNA-templated transcription"/>
    <property type="evidence" value="ECO:0007669"/>
    <property type="project" value="InterPro"/>
</dbReference>
<dbReference type="InterPro" id="IPR016032">
    <property type="entry name" value="Sig_transdc_resp-reg_C-effctor"/>
</dbReference>